<dbReference type="OMA" id="CTFIDDW"/>
<feature type="region of interest" description="Disordered" evidence="1">
    <location>
        <begin position="236"/>
        <end position="299"/>
    </location>
</feature>
<feature type="region of interest" description="Disordered" evidence="1">
    <location>
        <begin position="827"/>
        <end position="860"/>
    </location>
</feature>
<feature type="compositionally biased region" description="Polar residues" evidence="1">
    <location>
        <begin position="140"/>
        <end position="153"/>
    </location>
</feature>
<feature type="non-terminal residue" evidence="3">
    <location>
        <position position="1326"/>
    </location>
</feature>
<keyword evidence="2" id="KW-0732">Signal</keyword>
<dbReference type="HOGENOM" id="CLU_259493_0_0_1"/>
<evidence type="ECO:0000313" key="4">
    <source>
        <dbReference type="Proteomes" id="UP000014978"/>
    </source>
</evidence>
<gene>
    <name evidence="3" type="ORF">SLOPH_937</name>
</gene>
<proteinExistence type="predicted"/>
<sequence>MDTKFKKHTFILIRMIYLIIIYCNETEDKEEQAEDKILSIANMITHNNSDPISSTSSTGVNVQQVPLPHQISDEEDSQSDSFSMDIRNGIDGLSSGRTSAIGSISSLDSDPVSTPHDIKEVKPHSLYTHEEIPEEDDISTRSSLLNENKNSSIKNREERSSPESISDRTLTHLGIFSIFDKDTTVKGDSLHDEMANSELQKEKYEFIEDDGSKNISKSNDDSSEQIKQELYGILHGHGQSCDEGNNTASTSSSYQIKPVNDSKSKSEIKKKKKVKKEQANDIFCEPPSHSKNLRNDDHQLSNDYNLNKKYFKSILEESKVKPIEIVKQDTDSDQDTDIKHRLLEDSAFIEELQQINPNIDIKHNEDKTNKKYSDYYEHVECNSDNESNIFILQSPEEERSTFSDVDYGELIDSSDDDVISSGTCSSSIARGRRYRMYGQVQNMAEKRHRDLITERSRLIEMMDKMPITTRTQNNNNDADPSGITEDNIQLEIMKLRQLLVEAEKIENLKHVNEELDDEKVSKVDDAQNKTSRKLTPPTSLNLPNVTLERCSSEKYRHEAPRPEFQSLDNSPVNAEINPFFITPQNSSESVLAAVENSGRFKEFDSNNTTPTFDTLSDGNMPSILLDELKIKPILYSSSEESNNEANKKNIDLIKNNEERIDNSQSHNEYHISIGKELLKENILIARLEKSIEKTKYKLFPLLNIHTINDNKINTLMVLHKTLNNYMVKINSKIEKNVIKEEDNEYIKDVKGHMGERLYKLRKELSYMKEILDLIENRIYEGLNMENNISGEIESEKINDMKEFIKEDKKELKSLRTTDIGINTEENTYNNRDEIKNQKTSNDNRKEEDKQAQNNTKTIDNQELQDDFVEIKKNLKALENLMKTEAIETKTLSNKETQTSSNENEKFDTKIPTEASTQTEYVINTDNLQANKIDKDTQTLQEIKDEKKKIQIPNKNKEPNNNIKLHTKESKDEATNFQKDNKKEMNNQQDKTLPNIKNQGKGLYDILSCKINNIPIINRIISKFKYRNKDYETRDMPHIDDINNKKEILKKETHNETIDPSGSTNKKQKKNTVIIKKKYNKNEIADNKNVEKEERNNYNKIKKQYQPIIGMSDDIFGEINNKDNKRNNNKNGIYIIEDTENKRNNRSPKNTDKIIKDKYSTGNILKKEIYSFIDDHKKIVSENKIKTSDKTNESYIFYNYMIEEILKRLYPKRYDKYINDKNDNKYINSIDNYISSNVIPTDFIDFNDLKENIQLSCLNNILSKIAIRYSNSYLKEGIGNIKKYYDIDGIVCRLMNNLKILDENNNNDDYNQSKNMYGSVLKEAIIG</sequence>
<protein>
    <submittedName>
        <fullName evidence="3">Uncharacterized protein</fullName>
    </submittedName>
</protein>
<dbReference type="EMBL" id="ATCN01000031">
    <property type="protein sequence ID" value="EPR80033.1"/>
    <property type="molecule type" value="Genomic_DNA"/>
</dbReference>
<evidence type="ECO:0000313" key="3">
    <source>
        <dbReference type="EMBL" id="EPR80033.1"/>
    </source>
</evidence>
<organism evidence="3 4">
    <name type="scientific">Spraguea lophii (strain 42_110)</name>
    <name type="common">Microsporidian parasite</name>
    <dbReference type="NCBI Taxonomy" id="1358809"/>
    <lineage>
        <taxon>Eukaryota</taxon>
        <taxon>Fungi</taxon>
        <taxon>Fungi incertae sedis</taxon>
        <taxon>Microsporidia</taxon>
        <taxon>Spragueidae</taxon>
        <taxon>Spraguea</taxon>
    </lineage>
</organism>
<name>S7XVX2_SPRLO</name>
<evidence type="ECO:0000256" key="2">
    <source>
        <dbReference type="SAM" id="SignalP"/>
    </source>
</evidence>
<feature type="compositionally biased region" description="Basic and acidic residues" evidence="1">
    <location>
        <begin position="516"/>
        <end position="527"/>
    </location>
</feature>
<feature type="compositionally biased region" description="Polar residues" evidence="1">
    <location>
        <begin position="101"/>
        <end position="112"/>
    </location>
</feature>
<dbReference type="Proteomes" id="UP000014978">
    <property type="component" value="Unassembled WGS sequence"/>
</dbReference>
<dbReference type="VEuPathDB" id="MicrosporidiaDB:SLOPH_937"/>
<feature type="region of interest" description="Disordered" evidence="1">
    <location>
        <begin position="101"/>
        <end position="166"/>
    </location>
</feature>
<feature type="compositionally biased region" description="Basic and acidic residues" evidence="1">
    <location>
        <begin position="830"/>
        <end position="850"/>
    </location>
</feature>
<feature type="compositionally biased region" description="Basic and acidic residues" evidence="1">
    <location>
        <begin position="154"/>
        <end position="166"/>
    </location>
</feature>
<feature type="compositionally biased region" description="Polar residues" evidence="1">
    <location>
        <begin position="851"/>
        <end position="860"/>
    </location>
</feature>
<reference evidence="4" key="1">
    <citation type="journal article" date="2013" name="PLoS Genet.">
        <title>The genome of Spraguea lophii and the basis of host-microsporidian interactions.</title>
        <authorList>
            <person name="Campbell S.E."/>
            <person name="Williams T.A."/>
            <person name="Yousuf A."/>
            <person name="Soanes D.M."/>
            <person name="Paszkiewicz K.H."/>
            <person name="Williams B.A.P."/>
        </authorList>
    </citation>
    <scope>NUCLEOTIDE SEQUENCE [LARGE SCALE GENOMIC DNA]</scope>
    <source>
        <strain evidence="4">42_110</strain>
    </source>
</reference>
<keyword evidence="4" id="KW-1185">Reference proteome</keyword>
<feature type="region of interest" description="Disordered" evidence="1">
    <location>
        <begin position="70"/>
        <end position="89"/>
    </location>
</feature>
<feature type="signal peptide" evidence="2">
    <location>
        <begin position="1"/>
        <end position="26"/>
    </location>
</feature>
<feature type="compositionally biased region" description="Basic and acidic residues" evidence="1">
    <location>
        <begin position="116"/>
        <end position="131"/>
    </location>
</feature>
<accession>S7XVX2</accession>
<feature type="region of interest" description="Disordered" evidence="1">
    <location>
        <begin position="516"/>
        <end position="543"/>
    </location>
</feature>
<dbReference type="InParanoid" id="S7XVX2"/>
<feature type="compositionally biased region" description="Polar residues" evidence="1">
    <location>
        <begin position="242"/>
        <end position="255"/>
    </location>
</feature>
<comment type="caution">
    <text evidence="3">The sequence shown here is derived from an EMBL/GenBank/DDBJ whole genome shotgun (WGS) entry which is preliminary data.</text>
</comment>
<feature type="chain" id="PRO_5004559562" evidence="2">
    <location>
        <begin position="27"/>
        <end position="1326"/>
    </location>
</feature>
<evidence type="ECO:0000256" key="1">
    <source>
        <dbReference type="SAM" id="MobiDB-lite"/>
    </source>
</evidence>